<feature type="signal peptide" evidence="1">
    <location>
        <begin position="1"/>
        <end position="23"/>
    </location>
</feature>
<dbReference type="Proteomes" id="UP001153678">
    <property type="component" value="Unassembled WGS sequence"/>
</dbReference>
<accession>A0A9W4TAI0</accession>
<proteinExistence type="predicted"/>
<reference evidence="2" key="1">
    <citation type="submission" date="2022-08" db="EMBL/GenBank/DDBJ databases">
        <authorList>
            <person name="Kallberg Y."/>
            <person name="Tangrot J."/>
            <person name="Rosling A."/>
        </authorList>
    </citation>
    <scope>NUCLEOTIDE SEQUENCE</scope>
    <source>
        <strain evidence="2">Wild A</strain>
    </source>
</reference>
<keyword evidence="3" id="KW-1185">Reference proteome</keyword>
<feature type="non-terminal residue" evidence="2">
    <location>
        <position position="53"/>
    </location>
</feature>
<keyword evidence="1" id="KW-0732">Signal</keyword>
<dbReference type="AlphaFoldDB" id="A0A9W4TAI0"/>
<name>A0A9W4TAI0_9GLOM</name>
<dbReference type="OrthoDB" id="2442307at2759"/>
<evidence type="ECO:0000256" key="1">
    <source>
        <dbReference type="SAM" id="SignalP"/>
    </source>
</evidence>
<evidence type="ECO:0000313" key="3">
    <source>
        <dbReference type="Proteomes" id="UP001153678"/>
    </source>
</evidence>
<organism evidence="2 3">
    <name type="scientific">Funneliformis geosporum</name>
    <dbReference type="NCBI Taxonomy" id="1117311"/>
    <lineage>
        <taxon>Eukaryota</taxon>
        <taxon>Fungi</taxon>
        <taxon>Fungi incertae sedis</taxon>
        <taxon>Mucoromycota</taxon>
        <taxon>Glomeromycotina</taxon>
        <taxon>Glomeromycetes</taxon>
        <taxon>Glomerales</taxon>
        <taxon>Glomeraceae</taxon>
        <taxon>Funneliformis</taxon>
    </lineage>
</organism>
<sequence>MLKNFSTYFVLWVLLQLLVEINCQMKPPQRDFHTATHIDDKLYILGGEVEGSH</sequence>
<comment type="caution">
    <text evidence="2">The sequence shown here is derived from an EMBL/GenBank/DDBJ whole genome shotgun (WGS) entry which is preliminary data.</text>
</comment>
<feature type="chain" id="PRO_5040797985" evidence="1">
    <location>
        <begin position="24"/>
        <end position="53"/>
    </location>
</feature>
<protein>
    <submittedName>
        <fullName evidence="2">2296_t:CDS:1</fullName>
    </submittedName>
</protein>
<evidence type="ECO:0000313" key="2">
    <source>
        <dbReference type="EMBL" id="CAI2199769.1"/>
    </source>
</evidence>
<dbReference type="EMBL" id="CAMKVN010022274">
    <property type="protein sequence ID" value="CAI2199769.1"/>
    <property type="molecule type" value="Genomic_DNA"/>
</dbReference>
<gene>
    <name evidence="2" type="ORF">FWILDA_LOCUS19238</name>
</gene>